<keyword evidence="4" id="KW-0520">NAD</keyword>
<proteinExistence type="predicted"/>
<name>A0A815JHS8_9BILA</name>
<evidence type="ECO:0000256" key="1">
    <source>
        <dbReference type="ARBA" id="ARBA00004123"/>
    </source>
</evidence>
<dbReference type="Proteomes" id="UP000663829">
    <property type="component" value="Unassembled WGS sequence"/>
</dbReference>
<dbReference type="Gene3D" id="3.40.220.10">
    <property type="entry name" value="Leucine Aminopeptidase, subunit E, domain 1"/>
    <property type="match status" value="1"/>
</dbReference>
<dbReference type="InterPro" id="IPR043472">
    <property type="entry name" value="Macro_dom-like"/>
</dbReference>
<dbReference type="Proteomes" id="UP000681722">
    <property type="component" value="Unassembled WGS sequence"/>
</dbReference>
<evidence type="ECO:0000256" key="4">
    <source>
        <dbReference type="ARBA" id="ARBA00023027"/>
    </source>
</evidence>
<keyword evidence="3" id="KW-0808">Transferase</keyword>
<comment type="caution">
    <text evidence="7">The sequence shown here is derived from an EMBL/GenBank/DDBJ whole genome shotgun (WGS) entry which is preliminary data.</text>
</comment>
<evidence type="ECO:0000313" key="7">
    <source>
        <dbReference type="EMBL" id="CAF1379961.1"/>
    </source>
</evidence>
<dbReference type="PANTHER" id="PTHR14453">
    <property type="entry name" value="PARP/ZINC FINGER CCCH TYPE DOMAIN CONTAINING PROTEIN"/>
    <property type="match status" value="1"/>
</dbReference>
<evidence type="ECO:0000256" key="5">
    <source>
        <dbReference type="ARBA" id="ARBA00023242"/>
    </source>
</evidence>
<dbReference type="SUPFAM" id="SSF56399">
    <property type="entry name" value="ADP-ribosylation"/>
    <property type="match status" value="1"/>
</dbReference>
<dbReference type="Pfam" id="PF01661">
    <property type="entry name" value="Macro"/>
    <property type="match status" value="1"/>
</dbReference>
<dbReference type="GO" id="GO:0010629">
    <property type="term" value="P:negative regulation of gene expression"/>
    <property type="evidence" value="ECO:0007669"/>
    <property type="project" value="TreeGrafter"/>
</dbReference>
<dbReference type="GO" id="GO:0016757">
    <property type="term" value="F:glycosyltransferase activity"/>
    <property type="evidence" value="ECO:0007669"/>
    <property type="project" value="UniProtKB-KW"/>
</dbReference>
<evidence type="ECO:0000256" key="3">
    <source>
        <dbReference type="ARBA" id="ARBA00022679"/>
    </source>
</evidence>
<feature type="domain" description="Macro" evidence="6">
    <location>
        <begin position="1"/>
        <end position="150"/>
    </location>
</feature>
<dbReference type="GO" id="GO:0005737">
    <property type="term" value="C:cytoplasm"/>
    <property type="evidence" value="ECO:0007669"/>
    <property type="project" value="TreeGrafter"/>
</dbReference>
<gene>
    <name evidence="7" type="ORF">GPM918_LOCUS32278</name>
    <name evidence="8" type="ORF">SRO942_LOCUS32944</name>
</gene>
<reference evidence="7" key="1">
    <citation type="submission" date="2021-02" db="EMBL/GenBank/DDBJ databases">
        <authorList>
            <person name="Nowell W R."/>
        </authorList>
    </citation>
    <scope>NUCLEOTIDE SEQUENCE</scope>
</reference>
<accession>A0A815JHS8</accession>
<dbReference type="EMBL" id="CAJOBC010080840">
    <property type="protein sequence ID" value="CAF4273849.1"/>
    <property type="molecule type" value="Genomic_DNA"/>
</dbReference>
<dbReference type="Gene3D" id="3.90.228.10">
    <property type="match status" value="2"/>
</dbReference>
<evidence type="ECO:0000313" key="8">
    <source>
        <dbReference type="EMBL" id="CAF4273849.1"/>
    </source>
</evidence>
<evidence type="ECO:0000259" key="6">
    <source>
        <dbReference type="PROSITE" id="PS51154"/>
    </source>
</evidence>
<dbReference type="InterPro" id="IPR052056">
    <property type="entry name" value="Mono-ARTD/PARP"/>
</dbReference>
<dbReference type="AlphaFoldDB" id="A0A815JHS8"/>
<dbReference type="GO" id="GO:0005634">
    <property type="term" value="C:nucleus"/>
    <property type="evidence" value="ECO:0007669"/>
    <property type="project" value="UniProtKB-SubCell"/>
</dbReference>
<dbReference type="GO" id="GO:0003714">
    <property type="term" value="F:transcription corepressor activity"/>
    <property type="evidence" value="ECO:0007669"/>
    <property type="project" value="TreeGrafter"/>
</dbReference>
<keyword evidence="9" id="KW-1185">Reference proteome</keyword>
<evidence type="ECO:0000256" key="2">
    <source>
        <dbReference type="ARBA" id="ARBA00022676"/>
    </source>
</evidence>
<dbReference type="EMBL" id="CAJNOQ010016386">
    <property type="protein sequence ID" value="CAF1379961.1"/>
    <property type="molecule type" value="Genomic_DNA"/>
</dbReference>
<organism evidence="7 9">
    <name type="scientific">Didymodactylos carnosus</name>
    <dbReference type="NCBI Taxonomy" id="1234261"/>
    <lineage>
        <taxon>Eukaryota</taxon>
        <taxon>Metazoa</taxon>
        <taxon>Spiralia</taxon>
        <taxon>Gnathifera</taxon>
        <taxon>Rotifera</taxon>
        <taxon>Eurotatoria</taxon>
        <taxon>Bdelloidea</taxon>
        <taxon>Philodinida</taxon>
        <taxon>Philodinidae</taxon>
        <taxon>Didymodactylos</taxon>
    </lineage>
</organism>
<keyword evidence="2" id="KW-0328">Glycosyltransferase</keyword>
<protein>
    <recommendedName>
        <fullName evidence="6">Macro domain-containing protein</fullName>
    </recommendedName>
</protein>
<evidence type="ECO:0000313" key="9">
    <source>
        <dbReference type="Proteomes" id="UP000663829"/>
    </source>
</evidence>
<comment type="subcellular location">
    <subcellularLocation>
        <location evidence="1">Nucleus</location>
    </subcellularLocation>
</comment>
<dbReference type="PROSITE" id="PS51154">
    <property type="entry name" value="MACRO"/>
    <property type="match status" value="1"/>
</dbReference>
<dbReference type="PANTHER" id="PTHR14453:SF67">
    <property type="entry name" value="POLY [ADP-RIBOSE] POLYMERASE"/>
    <property type="match status" value="1"/>
</dbReference>
<dbReference type="OrthoDB" id="6133115at2759"/>
<dbReference type="SUPFAM" id="SSF52949">
    <property type="entry name" value="Macro domain-like"/>
    <property type="match status" value="1"/>
</dbReference>
<dbReference type="InterPro" id="IPR002589">
    <property type="entry name" value="Macro_dom"/>
</dbReference>
<keyword evidence="5" id="KW-0539">Nucleus</keyword>
<sequence length="325" mass="37149">MVDVIVVSSSSDKLRPSIIDAAGADVKNEYENEIEKDKNIQFLVTSSGNLNCKKIFFLRWTPNSDETILRQTIEEVVTNSIQQARNSNFKTIAFPAIGCGLHGCSIDFVSNAMLTTARNQLLLLDIELEVLFIILRDRRKVYNKFVEQHKIIQKSNDSFWYAIEKAKMTAAEYQLPDTWQNKTKDSDQMLYRLKRSSTEYVSCLKQFKLTEVTVSRIERIQNKRCFIQYRAHQIDFKKRLKTNSEKVLFHGCADTAAKSIVERGFDRGYAGTVSVLIGKSTKGNSEMNVCPIGYDSTTNGSNIYVVYHDAQTLAEYLITHKDNNF</sequence>